<dbReference type="InterPro" id="IPR026881">
    <property type="entry name" value="WYL_dom"/>
</dbReference>
<evidence type="ECO:0000259" key="2">
    <source>
        <dbReference type="Pfam" id="PF25583"/>
    </source>
</evidence>
<dbReference type="Proteomes" id="UP000824246">
    <property type="component" value="Unassembled WGS sequence"/>
</dbReference>
<accession>A0A9D2APB0</accession>
<evidence type="ECO:0000259" key="1">
    <source>
        <dbReference type="Pfam" id="PF13280"/>
    </source>
</evidence>
<dbReference type="Pfam" id="PF25583">
    <property type="entry name" value="WCX"/>
    <property type="match status" value="1"/>
</dbReference>
<proteinExistence type="predicted"/>
<dbReference type="PANTHER" id="PTHR34580:SF9">
    <property type="entry name" value="SLL5097 PROTEIN"/>
    <property type="match status" value="1"/>
</dbReference>
<feature type="domain" description="WYL" evidence="1">
    <location>
        <begin position="119"/>
        <end position="186"/>
    </location>
</feature>
<evidence type="ECO:0000313" key="3">
    <source>
        <dbReference type="EMBL" id="HIX44935.1"/>
    </source>
</evidence>
<sequence length="302" mass="35370">MGESAFYRYLWFFNTLWRYKRITRAEIDRLWRQSEWSGGMPMSRRTFANYREKTEVLFDINIAYDAATYEYYIESDGAGAAGSMRQWIYDLLSVNHLLQEGVSVASRVLPEQIPSGYDYLETLVAAMQAGRVVRFSYHAFWNAEAKAVELEPYFVKAFRRRWYVVGLNRPEQKIKTYALDRILDISMTADEYLYPAGFDAARYFHDSFGVMRGDEVPQKIVLRVSSRQAQYFRALPLHHSQQELETHDGVVTFRYNMYVTYDLIQELLSLGREVTVVEPVGLRNEMVARLQAALDGYRPIER</sequence>
<comment type="caution">
    <text evidence="3">The sequence shown here is derived from an EMBL/GenBank/DDBJ whole genome shotgun (WGS) entry which is preliminary data.</text>
</comment>
<reference evidence="3" key="1">
    <citation type="journal article" date="2021" name="PeerJ">
        <title>Extensive microbial diversity within the chicken gut microbiome revealed by metagenomics and culture.</title>
        <authorList>
            <person name="Gilroy R."/>
            <person name="Ravi A."/>
            <person name="Getino M."/>
            <person name="Pursley I."/>
            <person name="Horton D.L."/>
            <person name="Alikhan N.F."/>
            <person name="Baker D."/>
            <person name="Gharbi K."/>
            <person name="Hall N."/>
            <person name="Watson M."/>
            <person name="Adriaenssens E.M."/>
            <person name="Foster-Nyarko E."/>
            <person name="Jarju S."/>
            <person name="Secka A."/>
            <person name="Antonio M."/>
            <person name="Oren A."/>
            <person name="Chaudhuri R.R."/>
            <person name="La Ragione R."/>
            <person name="Hildebrand F."/>
            <person name="Pallen M.J."/>
        </authorList>
    </citation>
    <scope>NUCLEOTIDE SEQUENCE</scope>
    <source>
        <strain evidence="3">ChiHjej12B11-16260</strain>
    </source>
</reference>
<reference evidence="3" key="2">
    <citation type="submission" date="2021-04" db="EMBL/GenBank/DDBJ databases">
        <authorList>
            <person name="Gilroy R."/>
        </authorList>
    </citation>
    <scope>NUCLEOTIDE SEQUENCE</scope>
    <source>
        <strain evidence="3">ChiHjej12B11-16260</strain>
    </source>
</reference>
<feature type="domain" description="WCX" evidence="2">
    <location>
        <begin position="218"/>
        <end position="294"/>
    </location>
</feature>
<organism evidence="3 4">
    <name type="scientific">Candidatus Barnesiella excrementipullorum</name>
    <dbReference type="NCBI Taxonomy" id="2838479"/>
    <lineage>
        <taxon>Bacteria</taxon>
        <taxon>Pseudomonadati</taxon>
        <taxon>Bacteroidota</taxon>
        <taxon>Bacteroidia</taxon>
        <taxon>Bacteroidales</taxon>
        <taxon>Barnesiellaceae</taxon>
        <taxon>Barnesiella</taxon>
    </lineage>
</organism>
<dbReference type="InterPro" id="IPR057727">
    <property type="entry name" value="WCX_dom"/>
</dbReference>
<dbReference type="PROSITE" id="PS52050">
    <property type="entry name" value="WYL"/>
    <property type="match status" value="1"/>
</dbReference>
<name>A0A9D2APB0_9BACT</name>
<dbReference type="Pfam" id="PF13280">
    <property type="entry name" value="WYL"/>
    <property type="match status" value="1"/>
</dbReference>
<gene>
    <name evidence="3" type="ORF">H9982_01805</name>
</gene>
<dbReference type="PANTHER" id="PTHR34580">
    <property type="match status" value="1"/>
</dbReference>
<dbReference type="AlphaFoldDB" id="A0A9D2APB0"/>
<evidence type="ECO:0000313" key="4">
    <source>
        <dbReference type="Proteomes" id="UP000824246"/>
    </source>
</evidence>
<protein>
    <submittedName>
        <fullName evidence="3">WYL domain-containing protein</fullName>
    </submittedName>
</protein>
<dbReference type="EMBL" id="DXFB01000046">
    <property type="protein sequence ID" value="HIX44935.1"/>
    <property type="molecule type" value="Genomic_DNA"/>
</dbReference>
<dbReference type="InterPro" id="IPR051534">
    <property type="entry name" value="CBASS_pafABC_assoc_protein"/>
</dbReference>